<dbReference type="OrthoDB" id="5513657at2"/>
<dbReference type="PRINTS" id="PR00625">
    <property type="entry name" value="JDOMAIN"/>
</dbReference>
<feature type="compositionally biased region" description="Low complexity" evidence="2">
    <location>
        <begin position="73"/>
        <end position="85"/>
    </location>
</feature>
<name>A0A5B8XQP6_9DELT</name>
<dbReference type="EMBL" id="CP042467">
    <property type="protein sequence ID" value="QED25729.1"/>
    <property type="molecule type" value="Genomic_DNA"/>
</dbReference>
<dbReference type="RefSeq" id="WP_146956562.1">
    <property type="nucleotide sequence ID" value="NZ_CP042467.1"/>
</dbReference>
<keyword evidence="5" id="KW-1185">Reference proteome</keyword>
<dbReference type="Pfam" id="PF00226">
    <property type="entry name" value="DnaJ"/>
    <property type="match status" value="1"/>
</dbReference>
<dbReference type="Gene3D" id="1.25.40.10">
    <property type="entry name" value="Tetratricopeptide repeat domain"/>
    <property type="match status" value="1"/>
</dbReference>
<dbReference type="SMART" id="SM00028">
    <property type="entry name" value="TPR"/>
    <property type="match status" value="2"/>
</dbReference>
<feature type="compositionally biased region" description="Low complexity" evidence="2">
    <location>
        <begin position="100"/>
        <end position="114"/>
    </location>
</feature>
<dbReference type="Gene3D" id="1.10.287.110">
    <property type="entry name" value="DnaJ domain"/>
    <property type="match status" value="1"/>
</dbReference>
<dbReference type="Proteomes" id="UP000321595">
    <property type="component" value="Chromosome"/>
</dbReference>
<evidence type="ECO:0000313" key="5">
    <source>
        <dbReference type="Proteomes" id="UP000321595"/>
    </source>
</evidence>
<dbReference type="InterPro" id="IPR052763">
    <property type="entry name" value="DnaJ_C4"/>
</dbReference>
<dbReference type="PROSITE" id="PS50005">
    <property type="entry name" value="TPR"/>
    <property type="match status" value="1"/>
</dbReference>
<dbReference type="KEGG" id="bbae:FRD01_00310"/>
<evidence type="ECO:0000313" key="4">
    <source>
        <dbReference type="EMBL" id="QED25729.1"/>
    </source>
</evidence>
<feature type="region of interest" description="Disordered" evidence="2">
    <location>
        <begin position="73"/>
        <end position="114"/>
    </location>
</feature>
<dbReference type="PROSITE" id="PS50076">
    <property type="entry name" value="DNAJ_2"/>
    <property type="match status" value="1"/>
</dbReference>
<protein>
    <recommendedName>
        <fullName evidence="3">J domain-containing protein</fullName>
    </recommendedName>
</protein>
<keyword evidence="1" id="KW-0802">TPR repeat</keyword>
<dbReference type="AlphaFoldDB" id="A0A5B8XQP6"/>
<dbReference type="InterPro" id="IPR036869">
    <property type="entry name" value="J_dom_sf"/>
</dbReference>
<dbReference type="SMART" id="SM00271">
    <property type="entry name" value="DnaJ"/>
    <property type="match status" value="1"/>
</dbReference>
<dbReference type="InterPro" id="IPR019734">
    <property type="entry name" value="TPR_rpt"/>
</dbReference>
<gene>
    <name evidence="4" type="ORF">FRD01_00310</name>
</gene>
<accession>A0A5B8XQP6</accession>
<evidence type="ECO:0000256" key="1">
    <source>
        <dbReference type="PROSITE-ProRule" id="PRU00339"/>
    </source>
</evidence>
<dbReference type="InterPro" id="IPR011990">
    <property type="entry name" value="TPR-like_helical_dom_sf"/>
</dbReference>
<evidence type="ECO:0000256" key="2">
    <source>
        <dbReference type="SAM" id="MobiDB-lite"/>
    </source>
</evidence>
<feature type="region of interest" description="Disordered" evidence="2">
    <location>
        <begin position="172"/>
        <end position="236"/>
    </location>
</feature>
<organism evidence="4 5">
    <name type="scientific">Microvenator marinus</name>
    <dbReference type="NCBI Taxonomy" id="2600177"/>
    <lineage>
        <taxon>Bacteria</taxon>
        <taxon>Deltaproteobacteria</taxon>
        <taxon>Bradymonadales</taxon>
        <taxon>Microvenatoraceae</taxon>
        <taxon>Microvenator</taxon>
    </lineage>
</organism>
<reference evidence="4 5" key="1">
    <citation type="submission" date="2019-08" db="EMBL/GenBank/DDBJ databases">
        <authorList>
            <person name="Liang Q."/>
        </authorList>
    </citation>
    <scope>NUCLEOTIDE SEQUENCE [LARGE SCALE GENOMIC DNA]</scope>
    <source>
        <strain evidence="4 5">V1718</strain>
    </source>
</reference>
<dbReference type="SUPFAM" id="SSF46565">
    <property type="entry name" value="Chaperone J-domain"/>
    <property type="match status" value="1"/>
</dbReference>
<dbReference type="InterPro" id="IPR018253">
    <property type="entry name" value="DnaJ_domain_CS"/>
</dbReference>
<dbReference type="InterPro" id="IPR001623">
    <property type="entry name" value="DnaJ_domain"/>
</dbReference>
<sequence>MLDDALKLAPKEDVDYRNLSGQPTPEDFFLLSRIRGSVTVAQVISVSGLGRDKTITGLERLLSLGLLEAEGHSSVAQSPPAVQAPAPQPRPTPEPRPEPARTSVPTAPKAAPEPAKVVEPVLEQKHVHESFAPVISEPDDDDLFEADSPAHLSKLKNASGTTVHTAEAELFGSDDDDDDLFGGPPAASADDDDLFGGPPAQAAAPAQAKPEPVSLFEDDAPSPTPTPAASPSQPDFGEATFAVAWSDYELDESQLLFGPDLDDGFKREILYVYEQLPRLTYYDLLGVKDGEDPRKSKKTYIKLSKRFHPDVFYGKDAGEFGTWSEEIFKTVTKAFQTLSNPKKRAEYDATLQDSEGLGGESGSEAADENRRQLAFQTLVRQAYALEEQGLFSQAVNEYRRALSFQRDDSLLIRCATLLLHAGIRLDEAATYARAALEANQRDSEAWLLLGKIYERSEILDAALEAYEKAAECAPHEQTLLVHVERLRASLGY</sequence>
<feature type="repeat" description="TPR" evidence="1">
    <location>
        <begin position="443"/>
        <end position="476"/>
    </location>
</feature>
<dbReference type="PROSITE" id="PS00636">
    <property type="entry name" value="DNAJ_1"/>
    <property type="match status" value="1"/>
</dbReference>
<dbReference type="PANTHER" id="PTHR44825:SF1">
    <property type="entry name" value="DNAJ HOMOLOG SUBFAMILY C MEMBER 4"/>
    <property type="match status" value="1"/>
</dbReference>
<dbReference type="CDD" id="cd06257">
    <property type="entry name" value="DnaJ"/>
    <property type="match status" value="1"/>
</dbReference>
<dbReference type="PANTHER" id="PTHR44825">
    <property type="match status" value="1"/>
</dbReference>
<feature type="compositionally biased region" description="Low complexity" evidence="2">
    <location>
        <begin position="198"/>
        <end position="208"/>
    </location>
</feature>
<feature type="domain" description="J" evidence="3">
    <location>
        <begin position="280"/>
        <end position="351"/>
    </location>
</feature>
<dbReference type="SUPFAM" id="SSF48452">
    <property type="entry name" value="TPR-like"/>
    <property type="match status" value="1"/>
</dbReference>
<evidence type="ECO:0000259" key="3">
    <source>
        <dbReference type="PROSITE" id="PS50076"/>
    </source>
</evidence>
<dbReference type="Pfam" id="PF13181">
    <property type="entry name" value="TPR_8"/>
    <property type="match status" value="1"/>
</dbReference>
<proteinExistence type="predicted"/>